<evidence type="ECO:0000259" key="2">
    <source>
        <dbReference type="Pfam" id="PF23358"/>
    </source>
</evidence>
<comment type="caution">
    <text evidence="3">The sequence shown here is derived from an EMBL/GenBank/DDBJ whole genome shotgun (WGS) entry which is preliminary data.</text>
</comment>
<sequence>MGDDQPIAQYSSRTHLLLPPTTPQTSRQKLVGKPTTPQSHLAATFAGCTTAKPTHATARVYIVQARNNARIMISGSIDLFSNRYERSGNEQFTSELSKWVFHERGHLKAPNVRHHKVGETDEPAMYRINDDLEYAVDIYEWSGTRWESYAANDFQGVYYTAFKVPDVYGVFQFRVEYQRLGDTLAYHFQNSEKFPQQESAVFRINLFQTLYEDSNKLVHCFFFGFWFFFLFGG</sequence>
<dbReference type="GO" id="GO:0018279">
    <property type="term" value="P:protein N-linked glycosylation via asparagine"/>
    <property type="evidence" value="ECO:0007669"/>
    <property type="project" value="InterPro"/>
</dbReference>
<dbReference type="GO" id="GO:0008250">
    <property type="term" value="C:oligosaccharyltransferase complex"/>
    <property type="evidence" value="ECO:0007669"/>
    <property type="project" value="TreeGrafter"/>
</dbReference>
<proteinExistence type="predicted"/>
<dbReference type="Pfam" id="PF23358">
    <property type="entry name" value="OST48_MD"/>
    <property type="match status" value="1"/>
</dbReference>
<evidence type="ECO:0000313" key="4">
    <source>
        <dbReference type="Proteomes" id="UP001187471"/>
    </source>
</evidence>
<evidence type="ECO:0000256" key="1">
    <source>
        <dbReference type="SAM" id="MobiDB-lite"/>
    </source>
</evidence>
<feature type="non-terminal residue" evidence="3">
    <location>
        <position position="1"/>
    </location>
</feature>
<protein>
    <recommendedName>
        <fullName evidence="2">OST48 middle domain-containing protein</fullName>
    </recommendedName>
</protein>
<dbReference type="AlphaFoldDB" id="A0AA88U3Z2"/>
<dbReference type="PANTHER" id="PTHR10830">
    <property type="entry name" value="DOLICHYL-DIPHOSPHOOLIGOSACCHARIDE--PROTEIN GLYCOSYLTRANSFERASE 48 KDA SUBUNIT"/>
    <property type="match status" value="1"/>
</dbReference>
<name>A0AA88U3Z2_9ASTE</name>
<evidence type="ECO:0000313" key="3">
    <source>
        <dbReference type="EMBL" id="KAK2971038.1"/>
    </source>
</evidence>
<dbReference type="EMBL" id="JAVXUO010002616">
    <property type="protein sequence ID" value="KAK2971038.1"/>
    <property type="molecule type" value="Genomic_DNA"/>
</dbReference>
<gene>
    <name evidence="3" type="ORF">RJ640_030952</name>
</gene>
<organism evidence="3 4">
    <name type="scientific">Escallonia rubra</name>
    <dbReference type="NCBI Taxonomy" id="112253"/>
    <lineage>
        <taxon>Eukaryota</taxon>
        <taxon>Viridiplantae</taxon>
        <taxon>Streptophyta</taxon>
        <taxon>Embryophyta</taxon>
        <taxon>Tracheophyta</taxon>
        <taxon>Spermatophyta</taxon>
        <taxon>Magnoliopsida</taxon>
        <taxon>eudicotyledons</taxon>
        <taxon>Gunneridae</taxon>
        <taxon>Pentapetalae</taxon>
        <taxon>asterids</taxon>
        <taxon>campanulids</taxon>
        <taxon>Escalloniales</taxon>
        <taxon>Escalloniaceae</taxon>
        <taxon>Escallonia</taxon>
    </lineage>
</organism>
<dbReference type="InterPro" id="IPR005013">
    <property type="entry name" value="DDOST_48_kDa_subunit"/>
</dbReference>
<dbReference type="InterPro" id="IPR055459">
    <property type="entry name" value="OST48_MD"/>
</dbReference>
<dbReference type="PANTHER" id="PTHR10830:SF0">
    <property type="entry name" value="DOLICHYL-DIPHOSPHOOLIGOSACCHARIDE--PROTEIN GLYCOSYLTRANSFERASE 48 KDA SUBUNIT"/>
    <property type="match status" value="1"/>
</dbReference>
<accession>A0AA88U3Z2</accession>
<feature type="region of interest" description="Disordered" evidence="1">
    <location>
        <begin position="17"/>
        <end position="37"/>
    </location>
</feature>
<dbReference type="Proteomes" id="UP001187471">
    <property type="component" value="Unassembled WGS sequence"/>
</dbReference>
<reference evidence="3" key="1">
    <citation type="submission" date="2022-12" db="EMBL/GenBank/DDBJ databases">
        <title>Draft genome assemblies for two species of Escallonia (Escalloniales).</title>
        <authorList>
            <person name="Chanderbali A."/>
            <person name="Dervinis C."/>
            <person name="Anghel I."/>
            <person name="Soltis D."/>
            <person name="Soltis P."/>
            <person name="Zapata F."/>
        </authorList>
    </citation>
    <scope>NUCLEOTIDE SEQUENCE</scope>
    <source>
        <strain evidence="3">UCBG92.1500</strain>
        <tissue evidence="3">Leaf</tissue>
    </source>
</reference>
<keyword evidence="4" id="KW-1185">Reference proteome</keyword>
<feature type="domain" description="OST48 middle" evidence="2">
    <location>
        <begin position="114"/>
        <end position="155"/>
    </location>
</feature>